<feature type="region of interest" description="Disordered" evidence="2">
    <location>
        <begin position="480"/>
        <end position="512"/>
    </location>
</feature>
<gene>
    <name evidence="5" type="ORF">XV03_19575</name>
</gene>
<dbReference type="GO" id="GO:0052572">
    <property type="term" value="P:response to host immune response"/>
    <property type="evidence" value="ECO:0007669"/>
    <property type="project" value="TreeGrafter"/>
</dbReference>
<evidence type="ECO:0000313" key="6">
    <source>
        <dbReference type="Proteomes" id="UP000218842"/>
    </source>
</evidence>
<accession>A0A2A3L5C0</accession>
<evidence type="ECO:0000256" key="2">
    <source>
        <dbReference type="SAM" id="MobiDB-lite"/>
    </source>
</evidence>
<sequence>MSAPNWMASPPEVHSVLLSSGPGPASLLAAAGAWNSLSAEYGSVADELSVVLGSVQAGAWQGPSAEQYVAAHAPYLAWLLQASATSAAAAAQLETVAAAYTAALAAMPTLAELAANHATHAVLVATNFFGINTIPITLNEADYGRMWIQAATTMSTYQAVSSTAVASTPQTAPAPQIQKTDSNTGDSSSCGTRIDPWTGETENVYCPSDPRFWMGWASELGQQFQTLGTTLLTNPAQLPALLATMEADFMFHVQMIVSYLAQSPQLLSVGLGLVIANLGAITGLAAASGMAGLGGLAVASAPPAEVETVAAEPTLPAAGLSPIASPVASPATAPAPAPTPATAPATAGPPPTPPPATGVAGFGYPYLVGSGPGFGVGSGMSTSASAKKKAPEPDTTPASAAAATAREQVRARRRRRAMLRGDGDEFMDMDVAVDPDWGTPGGGEPVAPVVASDQGAGALGFASTLGKHTVPEAAGLTTLAGGEFGGGPTVPMVPGTWNPDEAAEPGEGGEDT</sequence>
<dbReference type="InterPro" id="IPR000030">
    <property type="entry name" value="PPE_dom"/>
</dbReference>
<protein>
    <submittedName>
        <fullName evidence="5">PPE family protein</fullName>
    </submittedName>
</protein>
<dbReference type="EMBL" id="LBGZ01000122">
    <property type="protein sequence ID" value="PBJ31702.1"/>
    <property type="molecule type" value="Genomic_DNA"/>
</dbReference>
<dbReference type="Proteomes" id="UP000218842">
    <property type="component" value="Unassembled WGS sequence"/>
</dbReference>
<feature type="compositionally biased region" description="Polar residues" evidence="2">
    <location>
        <begin position="168"/>
        <end position="191"/>
    </location>
</feature>
<feature type="compositionally biased region" description="Pro residues" evidence="2">
    <location>
        <begin position="333"/>
        <end position="356"/>
    </location>
</feature>
<proteinExistence type="inferred from homology"/>
<evidence type="ECO:0000259" key="4">
    <source>
        <dbReference type="Pfam" id="PF18878"/>
    </source>
</evidence>
<feature type="region of interest" description="Disordered" evidence="2">
    <location>
        <begin position="326"/>
        <end position="356"/>
    </location>
</feature>
<dbReference type="RefSeq" id="WP_084023956.1">
    <property type="nucleotide sequence ID" value="NZ_BDNI01000043.1"/>
</dbReference>
<dbReference type="InterPro" id="IPR043641">
    <property type="entry name" value="PPE-PPW_C"/>
</dbReference>
<feature type="compositionally biased region" description="Low complexity" evidence="2">
    <location>
        <begin position="489"/>
        <end position="500"/>
    </location>
</feature>
<dbReference type="PANTHER" id="PTHR46766">
    <property type="entry name" value="GLUTAMINE-RICH PROTEIN 2"/>
    <property type="match status" value="1"/>
</dbReference>
<feature type="domain" description="PPE" evidence="3">
    <location>
        <begin position="5"/>
        <end position="168"/>
    </location>
</feature>
<evidence type="ECO:0000256" key="1">
    <source>
        <dbReference type="ARBA" id="ARBA00010652"/>
    </source>
</evidence>
<organism evidence="5 6">
    <name type="scientific">Mycobacterium avium subsp. hominissuis</name>
    <dbReference type="NCBI Taxonomy" id="439334"/>
    <lineage>
        <taxon>Bacteria</taxon>
        <taxon>Bacillati</taxon>
        <taxon>Actinomycetota</taxon>
        <taxon>Actinomycetes</taxon>
        <taxon>Mycobacteriales</taxon>
        <taxon>Mycobacteriaceae</taxon>
        <taxon>Mycobacterium</taxon>
        <taxon>Mycobacterium avium complex (MAC)</taxon>
    </lineage>
</organism>
<comment type="caution">
    <text evidence="5">The sequence shown here is derived from an EMBL/GenBank/DDBJ whole genome shotgun (WGS) entry which is preliminary data.</text>
</comment>
<evidence type="ECO:0000313" key="5">
    <source>
        <dbReference type="EMBL" id="PBJ31702.1"/>
    </source>
</evidence>
<dbReference type="FunFam" id="1.20.1260.20:FF:000001">
    <property type="entry name" value="PPE family protein PPE41"/>
    <property type="match status" value="1"/>
</dbReference>
<feature type="compositionally biased region" description="Acidic residues" evidence="2">
    <location>
        <begin position="501"/>
        <end position="512"/>
    </location>
</feature>
<dbReference type="Pfam" id="PF18878">
    <property type="entry name" value="PPE-PPW"/>
    <property type="match status" value="1"/>
</dbReference>
<dbReference type="PANTHER" id="PTHR46766:SF1">
    <property type="entry name" value="GLUTAMINE-RICH PROTEIN 2"/>
    <property type="match status" value="1"/>
</dbReference>
<dbReference type="Gene3D" id="1.20.1260.20">
    <property type="entry name" value="PPE superfamily"/>
    <property type="match status" value="1"/>
</dbReference>
<comment type="similarity">
    <text evidence="1">Belongs to the mycobacterial PPE family.</text>
</comment>
<feature type="region of interest" description="Disordered" evidence="2">
    <location>
        <begin position="168"/>
        <end position="194"/>
    </location>
</feature>
<dbReference type="InterPro" id="IPR038332">
    <property type="entry name" value="PPE_sf"/>
</dbReference>
<dbReference type="Pfam" id="PF00823">
    <property type="entry name" value="PPE"/>
    <property type="match status" value="1"/>
</dbReference>
<feature type="domain" description="PPE-PPW subfamily C-terminal" evidence="4">
    <location>
        <begin position="450"/>
        <end position="497"/>
    </location>
</feature>
<feature type="region of interest" description="Disordered" evidence="2">
    <location>
        <begin position="378"/>
        <end position="407"/>
    </location>
</feature>
<name>A0A2A3L5C0_MYCAV</name>
<reference evidence="5 6" key="1">
    <citation type="journal article" date="2017" name="Genome Biol. Evol.">
        <title>Population Structure and Local Adaptation of MAC Lung Disease Agent Mycobacterium avium subsp. hominissuis.</title>
        <authorList>
            <person name="Yano H."/>
            <person name="Iwamoto T."/>
            <person name="Nishiuchi Y."/>
            <person name="Nakajima C."/>
            <person name="Starkova D.A."/>
            <person name="Mokrousov I."/>
            <person name="Narvskaya O."/>
            <person name="Yoshida S."/>
            <person name="Arikawa K."/>
            <person name="Nakanishi N."/>
            <person name="Osaki K."/>
            <person name="Nakagawa I."/>
            <person name="Ato M."/>
            <person name="Suzuki Y."/>
            <person name="Maruyama F."/>
        </authorList>
    </citation>
    <scope>NUCLEOTIDE SEQUENCE [LARGE SCALE GENOMIC DNA]</scope>
    <source>
        <strain evidence="5 6">OCU466</strain>
    </source>
</reference>
<evidence type="ECO:0000259" key="3">
    <source>
        <dbReference type="Pfam" id="PF00823"/>
    </source>
</evidence>
<dbReference type="AlphaFoldDB" id="A0A2A3L5C0"/>
<dbReference type="SUPFAM" id="SSF140459">
    <property type="entry name" value="PE/PPE dimer-like"/>
    <property type="match status" value="1"/>
</dbReference>